<gene>
    <name evidence="2" type="ORF">EJ03DRAFT_48997</name>
</gene>
<reference evidence="2" key="1">
    <citation type="journal article" date="2020" name="Stud. Mycol.">
        <title>101 Dothideomycetes genomes: a test case for predicting lifestyles and emergence of pathogens.</title>
        <authorList>
            <person name="Haridas S."/>
            <person name="Albert R."/>
            <person name="Binder M."/>
            <person name="Bloem J."/>
            <person name="Labutti K."/>
            <person name="Salamov A."/>
            <person name="Andreopoulos B."/>
            <person name="Baker S."/>
            <person name="Barry K."/>
            <person name="Bills G."/>
            <person name="Bluhm B."/>
            <person name="Cannon C."/>
            <person name="Castanera R."/>
            <person name="Culley D."/>
            <person name="Daum C."/>
            <person name="Ezra D."/>
            <person name="Gonzalez J."/>
            <person name="Henrissat B."/>
            <person name="Kuo A."/>
            <person name="Liang C."/>
            <person name="Lipzen A."/>
            <person name="Lutzoni F."/>
            <person name="Magnuson J."/>
            <person name="Mondo S."/>
            <person name="Nolan M."/>
            <person name="Ohm R."/>
            <person name="Pangilinan J."/>
            <person name="Park H.-J."/>
            <person name="Ramirez L."/>
            <person name="Alfaro M."/>
            <person name="Sun H."/>
            <person name="Tritt A."/>
            <person name="Yoshinaga Y."/>
            <person name="Zwiers L.-H."/>
            <person name="Turgeon B."/>
            <person name="Goodwin S."/>
            <person name="Spatafora J."/>
            <person name="Crous P."/>
            <person name="Grigoriev I."/>
        </authorList>
    </citation>
    <scope>NUCLEOTIDE SEQUENCE</scope>
    <source>
        <strain evidence="2">CBS 116005</strain>
    </source>
</reference>
<feature type="region of interest" description="Disordered" evidence="1">
    <location>
        <begin position="47"/>
        <end position="74"/>
    </location>
</feature>
<dbReference type="AlphaFoldDB" id="A0A6G1KTD1"/>
<keyword evidence="3" id="KW-1185">Reference proteome</keyword>
<accession>A0A6G1KTD1</accession>
<evidence type="ECO:0000313" key="2">
    <source>
        <dbReference type="EMBL" id="KAF2763891.1"/>
    </source>
</evidence>
<protein>
    <submittedName>
        <fullName evidence="2">Uncharacterized protein</fullName>
    </submittedName>
</protein>
<sequence length="74" mass="8420">MAWSELLVHAGSTITSLPWQRTPMARFQALVTSPRLLTLSHQRYRKPMRTAQRSGGPSWPPLVVDRRSLSQAHL</sequence>
<organism evidence="2 3">
    <name type="scientific">Teratosphaeria nubilosa</name>
    <dbReference type="NCBI Taxonomy" id="161662"/>
    <lineage>
        <taxon>Eukaryota</taxon>
        <taxon>Fungi</taxon>
        <taxon>Dikarya</taxon>
        <taxon>Ascomycota</taxon>
        <taxon>Pezizomycotina</taxon>
        <taxon>Dothideomycetes</taxon>
        <taxon>Dothideomycetidae</taxon>
        <taxon>Mycosphaerellales</taxon>
        <taxon>Teratosphaeriaceae</taxon>
        <taxon>Teratosphaeria</taxon>
    </lineage>
</organism>
<dbReference type="Proteomes" id="UP000799436">
    <property type="component" value="Unassembled WGS sequence"/>
</dbReference>
<proteinExistence type="predicted"/>
<name>A0A6G1KTD1_9PEZI</name>
<evidence type="ECO:0000313" key="3">
    <source>
        <dbReference type="Proteomes" id="UP000799436"/>
    </source>
</evidence>
<evidence type="ECO:0000256" key="1">
    <source>
        <dbReference type="SAM" id="MobiDB-lite"/>
    </source>
</evidence>
<dbReference type="EMBL" id="ML995953">
    <property type="protein sequence ID" value="KAF2763891.1"/>
    <property type="molecule type" value="Genomic_DNA"/>
</dbReference>